<dbReference type="Proteomes" id="UP000078046">
    <property type="component" value="Unassembled WGS sequence"/>
</dbReference>
<keyword evidence="1" id="KW-0378">Hydrolase</keyword>
<dbReference type="GO" id="GO:0004721">
    <property type="term" value="F:phosphoprotein phosphatase activity"/>
    <property type="evidence" value="ECO:0007669"/>
    <property type="project" value="UniProtKB-KW"/>
</dbReference>
<dbReference type="AlphaFoldDB" id="A0A177BA67"/>
<dbReference type="GO" id="GO:0005634">
    <property type="term" value="C:nucleus"/>
    <property type="evidence" value="ECO:0007669"/>
    <property type="project" value="UniProtKB-ARBA"/>
</dbReference>
<evidence type="ECO:0000313" key="7">
    <source>
        <dbReference type="EMBL" id="OAF71136.1"/>
    </source>
</evidence>
<organism evidence="7 8">
    <name type="scientific">Intoshia linei</name>
    <dbReference type="NCBI Taxonomy" id="1819745"/>
    <lineage>
        <taxon>Eukaryota</taxon>
        <taxon>Metazoa</taxon>
        <taxon>Spiralia</taxon>
        <taxon>Lophotrochozoa</taxon>
        <taxon>Mesozoa</taxon>
        <taxon>Orthonectida</taxon>
        <taxon>Rhopaluridae</taxon>
        <taxon>Intoshia</taxon>
    </lineage>
</organism>
<dbReference type="EMBL" id="LWCA01000077">
    <property type="protein sequence ID" value="OAF71136.1"/>
    <property type="molecule type" value="Genomic_DNA"/>
</dbReference>
<dbReference type="InterPro" id="IPR023214">
    <property type="entry name" value="HAD_sf"/>
</dbReference>
<protein>
    <recommendedName>
        <fullName evidence="6">FCP1 homology domain-containing protein</fullName>
    </recommendedName>
</protein>
<dbReference type="InterPro" id="IPR004274">
    <property type="entry name" value="FCP1_dom"/>
</dbReference>
<dbReference type="CDD" id="cd07521">
    <property type="entry name" value="HAD_FCP1-like"/>
    <property type="match status" value="1"/>
</dbReference>
<feature type="domain" description="FCP1 homology" evidence="6">
    <location>
        <begin position="153"/>
        <end position="312"/>
    </location>
</feature>
<dbReference type="PANTHER" id="PTHR12210">
    <property type="entry name" value="DULLARD PROTEIN PHOSPHATASE"/>
    <property type="match status" value="1"/>
</dbReference>
<evidence type="ECO:0000256" key="4">
    <source>
        <dbReference type="ARBA" id="ARBA00038355"/>
    </source>
</evidence>
<dbReference type="PROSITE" id="PS50969">
    <property type="entry name" value="FCP1"/>
    <property type="match status" value="1"/>
</dbReference>
<evidence type="ECO:0000256" key="1">
    <source>
        <dbReference type="ARBA" id="ARBA00022801"/>
    </source>
</evidence>
<evidence type="ECO:0000256" key="2">
    <source>
        <dbReference type="ARBA" id="ARBA00022912"/>
    </source>
</evidence>
<proteinExistence type="inferred from homology"/>
<reference evidence="7 8" key="1">
    <citation type="submission" date="2016-04" db="EMBL/GenBank/DDBJ databases">
        <title>The genome of Intoshia linei affirms orthonectids as highly simplified spiralians.</title>
        <authorList>
            <person name="Mikhailov K.V."/>
            <person name="Slusarev G.S."/>
            <person name="Nikitin M.A."/>
            <person name="Logacheva M.D."/>
            <person name="Penin A."/>
            <person name="Aleoshin V."/>
            <person name="Panchin Y.V."/>
        </authorList>
    </citation>
    <scope>NUCLEOTIDE SEQUENCE [LARGE SCALE GENOMIC DNA]</scope>
    <source>
        <strain evidence="7">Intl2013</strain>
        <tissue evidence="7">Whole animal</tissue>
    </source>
</reference>
<evidence type="ECO:0000259" key="6">
    <source>
        <dbReference type="PROSITE" id="PS50969"/>
    </source>
</evidence>
<keyword evidence="8" id="KW-1185">Reference proteome</keyword>
<comment type="similarity">
    <text evidence="4">Belongs to the CTDSPL2 family.</text>
</comment>
<keyword evidence="2" id="KW-0904">Protein phosphatase</keyword>
<dbReference type="Gene3D" id="3.40.50.1000">
    <property type="entry name" value="HAD superfamily/HAD-like"/>
    <property type="match status" value="1"/>
</dbReference>
<dbReference type="InterPro" id="IPR036412">
    <property type="entry name" value="HAD-like_sf"/>
</dbReference>
<dbReference type="InterPro" id="IPR011948">
    <property type="entry name" value="Dullard_phosphatase"/>
</dbReference>
<evidence type="ECO:0000313" key="8">
    <source>
        <dbReference type="Proteomes" id="UP000078046"/>
    </source>
</evidence>
<dbReference type="Pfam" id="PF03031">
    <property type="entry name" value="NIF"/>
    <property type="match status" value="1"/>
</dbReference>
<feature type="region of interest" description="Disordered" evidence="5">
    <location>
        <begin position="27"/>
        <end position="84"/>
    </location>
</feature>
<comment type="caution">
    <text evidence="7">The sequence shown here is derived from an EMBL/GenBank/DDBJ whole genome shotgun (WGS) entry which is preliminary data.</text>
</comment>
<evidence type="ECO:0000256" key="3">
    <source>
        <dbReference type="ARBA" id="ARBA00037324"/>
    </source>
</evidence>
<accession>A0A177BA67</accession>
<dbReference type="InterPro" id="IPR050365">
    <property type="entry name" value="TIM50"/>
</dbReference>
<sequence length="334" mass="38852">MKTRARRYSITPKCPFLSPVYPIELKSQSPNKNSVSTKSQKISVSSKVSPINSSQHSKDSKNSSLSETKDIMSDSTISMESSEKDGSFKKECGIFSIENVLYEEEDFMISDNYDFHQPYLQYDDDDDAFDFIGNLPSPESLPPLENILPPKTRSAHRFTLVMDLDETMVHCDYVQKQSMDYELIINYKSTNFHIFASFRPYLFEFLEKVSKMFELICFTASERIYADPVLDKIDPHKKIFRHRLYRKHCRLLNGGYVKDLNILGRNLARTVIIDNSTESFGLHLSNGIPINSWYSNQNDYSLKLLVPFLEELYYSDNDVRDSIYEKFHSMDRNK</sequence>
<dbReference type="NCBIfam" id="TIGR02251">
    <property type="entry name" value="HIF-SF_euk"/>
    <property type="match status" value="1"/>
</dbReference>
<dbReference type="SMART" id="SM00577">
    <property type="entry name" value="CPDc"/>
    <property type="match status" value="1"/>
</dbReference>
<dbReference type="SUPFAM" id="SSF56784">
    <property type="entry name" value="HAD-like"/>
    <property type="match status" value="1"/>
</dbReference>
<comment type="function">
    <text evidence="3">Probable phosphatase.</text>
</comment>
<name>A0A177BA67_9BILA</name>
<feature type="compositionally biased region" description="Basic and acidic residues" evidence="5">
    <location>
        <begin position="56"/>
        <end position="72"/>
    </location>
</feature>
<gene>
    <name evidence="7" type="ORF">A3Q56_01093</name>
</gene>
<feature type="compositionally biased region" description="Low complexity" evidence="5">
    <location>
        <begin position="34"/>
        <end position="55"/>
    </location>
</feature>
<dbReference type="OrthoDB" id="277011at2759"/>
<dbReference type="FunFam" id="3.40.50.1000:FF:000015">
    <property type="entry name" value="CTD small phosphatase-like protein 2"/>
    <property type="match status" value="1"/>
</dbReference>
<evidence type="ECO:0000256" key="5">
    <source>
        <dbReference type="SAM" id="MobiDB-lite"/>
    </source>
</evidence>